<dbReference type="PROSITE" id="PS51318">
    <property type="entry name" value="TAT"/>
    <property type="match status" value="1"/>
</dbReference>
<dbReference type="CDD" id="cd03145">
    <property type="entry name" value="GAT1_cyanophycinase"/>
    <property type="match status" value="1"/>
</dbReference>
<organism evidence="4 5">
    <name type="scientific">Leucobacter viscericola</name>
    <dbReference type="NCBI Taxonomy" id="2714935"/>
    <lineage>
        <taxon>Bacteria</taxon>
        <taxon>Bacillati</taxon>
        <taxon>Actinomycetota</taxon>
        <taxon>Actinomycetes</taxon>
        <taxon>Micrococcales</taxon>
        <taxon>Microbacteriaceae</taxon>
        <taxon>Leucobacter</taxon>
    </lineage>
</organism>
<dbReference type="Gene3D" id="3.40.50.880">
    <property type="match status" value="1"/>
</dbReference>
<reference evidence="4 5" key="1">
    <citation type="submission" date="2020-03" db="EMBL/GenBank/DDBJ databases">
        <title>Leucobacter sp. nov., isolated from beetles.</title>
        <authorList>
            <person name="Hyun D.-W."/>
            <person name="Bae J.-W."/>
        </authorList>
    </citation>
    <scope>NUCLEOTIDE SEQUENCE [LARGE SCALE GENOMIC DNA]</scope>
    <source>
        <strain evidence="4 5">HDW9C</strain>
    </source>
</reference>
<dbReference type="InterPro" id="IPR029062">
    <property type="entry name" value="Class_I_gatase-like"/>
</dbReference>
<dbReference type="SUPFAM" id="SSF52317">
    <property type="entry name" value="Class I glutamine amidotransferase-like"/>
    <property type="match status" value="1"/>
</dbReference>
<feature type="region of interest" description="Disordered" evidence="1">
    <location>
        <begin position="554"/>
        <end position="592"/>
    </location>
</feature>
<dbReference type="PANTHER" id="PTHR36175">
    <property type="entry name" value="CYANOPHYCINASE"/>
    <property type="match status" value="1"/>
</dbReference>
<evidence type="ECO:0000313" key="5">
    <source>
        <dbReference type="Proteomes" id="UP000502677"/>
    </source>
</evidence>
<evidence type="ECO:0000256" key="1">
    <source>
        <dbReference type="SAM" id="MobiDB-lite"/>
    </source>
</evidence>
<feature type="signal peptide" evidence="3">
    <location>
        <begin position="1"/>
        <end position="26"/>
    </location>
</feature>
<sequence length="623" mass="63924">MPSFTNKRRKLFAVALTAALSLGALATVPATANAAPTQGHVVLIGGAIKPGDAPSEAIIQEIVDLAQAHAGAGNTPRVAILTAASTVAPNATEAADGNTYDNATANGLYYKSWFEAHGAEVYPVPIDVNQAEDYPGDPYTAANAFDTTVANEVRNSDAVYFGGGDQTRYVRSLFSCTAPDQAAADKFAYTACTDTPAMAAIREVVESGGVTAGTSAGLTIQQGADMISGGDPYQSWRDPAVTGWFDDNSADASTLAYIPAGGLGFFTEGQLDSHFARRDRQPRLVKLSLETHHERGFGVEEKTALVVDRGARTGKVIGALGATMLDVSGATFDGKSTAGVRYSYFMTGSTIDFATGAITLAGAEHTGAGTAPAPAAEPDIWKSSECDSNPYIFGTLSLTQSFVKSSASRASGDSCDAAVESPRFRTTFNRDDRTRWSDDGSFVDVAMSIAEIPSFTATASVSGSAQLTIGDTANIAVSVTNTGGTPLSNFNINGVPTAATTVLPGASAILTITHTVTEGPQTVAATVTASAVDTNGADLNMTTEPQAVSVELSGAAKPVDPKSPPATENPDPKTPVKDPATPPQARALATTGAPSPLLPLGFGALLLAGGAIVLSRRLMVGGR</sequence>
<keyword evidence="5" id="KW-1185">Reference proteome</keyword>
<accession>A0A6G7XE24</accession>
<dbReference type="InterPro" id="IPR006311">
    <property type="entry name" value="TAT_signal"/>
</dbReference>
<dbReference type="RefSeq" id="WP_166289736.1">
    <property type="nucleotide sequence ID" value="NZ_CP049863.1"/>
</dbReference>
<evidence type="ECO:0000313" key="4">
    <source>
        <dbReference type="EMBL" id="QIK62628.1"/>
    </source>
</evidence>
<dbReference type="EMBL" id="CP049863">
    <property type="protein sequence ID" value="QIK62628.1"/>
    <property type="molecule type" value="Genomic_DNA"/>
</dbReference>
<dbReference type="Proteomes" id="UP000502677">
    <property type="component" value="Chromosome"/>
</dbReference>
<dbReference type="AlphaFoldDB" id="A0A6G7XE24"/>
<feature type="transmembrane region" description="Helical" evidence="2">
    <location>
        <begin position="596"/>
        <end position="614"/>
    </location>
</feature>
<evidence type="ECO:0008006" key="6">
    <source>
        <dbReference type="Google" id="ProtNLM"/>
    </source>
</evidence>
<evidence type="ECO:0000256" key="3">
    <source>
        <dbReference type="SAM" id="SignalP"/>
    </source>
</evidence>
<dbReference type="KEGG" id="lvi:G7068_04945"/>
<keyword evidence="3" id="KW-0732">Signal</keyword>
<keyword evidence="2" id="KW-0812">Transmembrane</keyword>
<gene>
    <name evidence="4" type="ORF">G7068_04945</name>
</gene>
<name>A0A6G7XE24_9MICO</name>
<proteinExistence type="predicted"/>
<keyword evidence="2" id="KW-0472">Membrane</keyword>
<evidence type="ECO:0000256" key="2">
    <source>
        <dbReference type="SAM" id="Phobius"/>
    </source>
</evidence>
<dbReference type="PANTHER" id="PTHR36175:SF1">
    <property type="entry name" value="CYANOPHYCINASE"/>
    <property type="match status" value="1"/>
</dbReference>
<protein>
    <recommendedName>
        <fullName evidence="6">Cyanophycinase</fullName>
    </recommendedName>
</protein>
<feature type="chain" id="PRO_5038533303" description="Cyanophycinase" evidence="3">
    <location>
        <begin position="27"/>
        <end position="623"/>
    </location>
</feature>
<keyword evidence="2" id="KW-1133">Transmembrane helix</keyword>